<protein>
    <recommendedName>
        <fullName evidence="3">Motility protein</fullName>
    </recommendedName>
</protein>
<dbReference type="AlphaFoldDB" id="A0A291P4Z7"/>
<dbReference type="InterPro" id="IPR025906">
    <property type="entry name" value="YjfB_motility"/>
</dbReference>
<name>A0A291P4Z7_9GAMM</name>
<proteinExistence type="predicted"/>
<keyword evidence="2" id="KW-1185">Reference proteome</keyword>
<dbReference type="KEGG" id="hbe:BEI_0962"/>
<dbReference type="EMBL" id="CP021435">
    <property type="protein sequence ID" value="ATJ81949.1"/>
    <property type="molecule type" value="Genomic_DNA"/>
</dbReference>
<dbReference type="OrthoDB" id="6169687at2"/>
<accession>A0A291P4Z7</accession>
<evidence type="ECO:0008006" key="3">
    <source>
        <dbReference type="Google" id="ProtNLM"/>
    </source>
</evidence>
<dbReference type="Pfam" id="PF14070">
    <property type="entry name" value="YjfB_motility"/>
    <property type="match status" value="1"/>
</dbReference>
<evidence type="ECO:0000313" key="1">
    <source>
        <dbReference type="EMBL" id="ATJ81949.1"/>
    </source>
</evidence>
<organism evidence="1 2">
    <name type="scientific">Halomonas beimenensis</name>
    <dbReference type="NCBI Taxonomy" id="475662"/>
    <lineage>
        <taxon>Bacteria</taxon>
        <taxon>Pseudomonadati</taxon>
        <taxon>Pseudomonadota</taxon>
        <taxon>Gammaproteobacteria</taxon>
        <taxon>Oceanospirillales</taxon>
        <taxon>Halomonadaceae</taxon>
        <taxon>Halomonas</taxon>
    </lineage>
</organism>
<reference evidence="1 2" key="1">
    <citation type="journal article" date="2017" name="Sci. Rep.">
        <title>Revealing the Saline Adaptation Strategies of the Halophilic Bacterium Halomonas beimenensis through High-throughput Omics and Transposon Mutagenesis Approaches.</title>
        <authorList>
            <person name="Chen Y.H."/>
            <person name="Lin S.S."/>
            <person name="Shyu Y.T."/>
        </authorList>
    </citation>
    <scope>NUCLEOTIDE SEQUENCE [LARGE SCALE GENOMIC DNA]</scope>
    <source>
        <strain evidence="1 2">NTU-111</strain>
    </source>
</reference>
<dbReference type="Proteomes" id="UP000219993">
    <property type="component" value="Chromosome"/>
</dbReference>
<gene>
    <name evidence="1" type="ORF">BEI_0962</name>
</gene>
<sequence length="67" mass="7314">MDTSVNNVVAQSRVLEQFQTAQQAQMQVFKEALDTQQQQVTALVESASAEPQLAQDGSLGTRLNTYA</sequence>
<dbReference type="RefSeq" id="WP_097788450.1">
    <property type="nucleotide sequence ID" value="NZ_BAAADT010000063.1"/>
</dbReference>
<evidence type="ECO:0000313" key="2">
    <source>
        <dbReference type="Proteomes" id="UP000219993"/>
    </source>
</evidence>